<dbReference type="AlphaFoldDB" id="A0A4P6MPE5"/>
<dbReference type="EMBL" id="CP036164">
    <property type="protein sequence ID" value="QBF45234.1"/>
    <property type="molecule type" value="Genomic_DNA"/>
</dbReference>
<dbReference type="Proteomes" id="UP000290408">
    <property type="component" value="Chromosome"/>
</dbReference>
<gene>
    <name evidence="3" type="ORF">EXU32_02495</name>
</gene>
<dbReference type="RefSeq" id="WP_130628474.1">
    <property type="nucleotide sequence ID" value="NZ_CP036164.1"/>
</dbReference>
<evidence type="ECO:0000256" key="2">
    <source>
        <dbReference type="SAM" id="Phobius"/>
    </source>
</evidence>
<evidence type="ECO:0000313" key="3">
    <source>
        <dbReference type="EMBL" id="QBF45234.1"/>
    </source>
</evidence>
<sequence length="158" mass="17073">MTSVPPQPAQHPHSPQPVMPVSGPQAAWMQPPAGHGALMLTMQGSRVSAGLTPTVRIDGYPVPASFGPNFYPLRPGQHRVDVHAQWMRQYGQAAMPLDIREGQTVPGFYAVPWHQFTTGSIGHQQQSRKGIGVMLTLLIVPLLAVFAMCLLALVYSAS</sequence>
<evidence type="ECO:0000256" key="1">
    <source>
        <dbReference type="SAM" id="MobiDB-lite"/>
    </source>
</evidence>
<accession>A0A4P6MPE5</accession>
<feature type="region of interest" description="Disordered" evidence="1">
    <location>
        <begin position="1"/>
        <end position="32"/>
    </location>
</feature>
<organism evidence="3 4">
    <name type="scientific">Janibacter limosus</name>
    <dbReference type="NCBI Taxonomy" id="53458"/>
    <lineage>
        <taxon>Bacteria</taxon>
        <taxon>Bacillati</taxon>
        <taxon>Actinomycetota</taxon>
        <taxon>Actinomycetes</taxon>
        <taxon>Micrococcales</taxon>
        <taxon>Intrasporangiaceae</taxon>
        <taxon>Janibacter</taxon>
    </lineage>
</organism>
<protein>
    <submittedName>
        <fullName evidence="3">Uncharacterized protein</fullName>
    </submittedName>
</protein>
<evidence type="ECO:0000313" key="4">
    <source>
        <dbReference type="Proteomes" id="UP000290408"/>
    </source>
</evidence>
<name>A0A4P6MPE5_9MICO</name>
<keyword evidence="2" id="KW-0812">Transmembrane</keyword>
<reference evidence="3 4" key="1">
    <citation type="submission" date="2019-02" db="EMBL/GenBank/DDBJ databases">
        <title>Genomic data mining of an Antarctic deep-sea actinobacterium, Janibacterlimosus P3-3-X1.</title>
        <authorList>
            <person name="Liao L."/>
            <person name="Chen B."/>
        </authorList>
    </citation>
    <scope>NUCLEOTIDE SEQUENCE [LARGE SCALE GENOMIC DNA]</scope>
    <source>
        <strain evidence="3 4">P3-3-X1</strain>
    </source>
</reference>
<dbReference type="STRING" id="1216970.GCA_001570985_01435"/>
<proteinExistence type="predicted"/>
<feature type="transmembrane region" description="Helical" evidence="2">
    <location>
        <begin position="131"/>
        <end position="155"/>
    </location>
</feature>
<dbReference type="KEGG" id="jli:EXU32_02495"/>
<feature type="compositionally biased region" description="Pro residues" evidence="1">
    <location>
        <begin position="1"/>
        <end position="18"/>
    </location>
</feature>
<dbReference type="OrthoDB" id="4774205at2"/>
<keyword evidence="4" id="KW-1185">Reference proteome</keyword>
<keyword evidence="2" id="KW-1133">Transmembrane helix</keyword>
<keyword evidence="2" id="KW-0472">Membrane</keyword>